<gene>
    <name evidence="1" type="ORF">A2U01_0018769</name>
</gene>
<protein>
    <submittedName>
        <fullName evidence="1">Protein DYAD-like</fullName>
    </submittedName>
</protein>
<dbReference type="InterPro" id="IPR044221">
    <property type="entry name" value="DYAD/AMEIOTIC1"/>
</dbReference>
<dbReference type="PANTHER" id="PTHR46740:SF2">
    <property type="entry name" value="PROTEIN DYAD"/>
    <property type="match status" value="1"/>
</dbReference>
<dbReference type="PANTHER" id="PTHR46740">
    <property type="entry name" value="PROTEIN DYAD"/>
    <property type="match status" value="1"/>
</dbReference>
<dbReference type="GO" id="GO:0051177">
    <property type="term" value="P:meiotic sister chromatid cohesion"/>
    <property type="evidence" value="ECO:0007669"/>
    <property type="project" value="InterPro"/>
</dbReference>
<dbReference type="GO" id="GO:0007131">
    <property type="term" value="P:reciprocal meiotic recombination"/>
    <property type="evidence" value="ECO:0007669"/>
    <property type="project" value="InterPro"/>
</dbReference>
<sequence length="187" mass="21200">MGIEFAIKTLCKSIKANEFAQKRNSLSFCASPTNNPVSKYGSCWSQLKFTGMMQWGQRRQVRFLGRHENQKVESLRQPRKEKGVIFEGGTNRKRKNVEEEMKGVKVAPFGVLRPRMTRQCNQHGVSSSSVAKKSKNEVDDTKKQQLVLYGKNKGKILIDRWCAKSPHPQLRPQAVAFATASRNCSVI</sequence>
<evidence type="ECO:0000313" key="2">
    <source>
        <dbReference type="Proteomes" id="UP000265520"/>
    </source>
</evidence>
<evidence type="ECO:0000313" key="1">
    <source>
        <dbReference type="EMBL" id="MCH97773.1"/>
    </source>
</evidence>
<dbReference type="AlphaFoldDB" id="A0A392NEK7"/>
<proteinExistence type="predicted"/>
<reference evidence="1 2" key="1">
    <citation type="journal article" date="2018" name="Front. Plant Sci.">
        <title>Red Clover (Trifolium pratense) and Zigzag Clover (T. medium) - A Picture of Genomic Similarities and Differences.</title>
        <authorList>
            <person name="Dluhosova J."/>
            <person name="Istvanek J."/>
            <person name="Nedelnik J."/>
            <person name="Repkova J."/>
        </authorList>
    </citation>
    <scope>NUCLEOTIDE SEQUENCE [LARGE SCALE GENOMIC DNA]</scope>
    <source>
        <strain evidence="2">cv. 10/8</strain>
        <tissue evidence="1">Leaf</tissue>
    </source>
</reference>
<comment type="caution">
    <text evidence="1">The sequence shown here is derived from an EMBL/GenBank/DDBJ whole genome shotgun (WGS) entry which is preliminary data.</text>
</comment>
<accession>A0A392NEK7</accession>
<dbReference type="EMBL" id="LXQA010035885">
    <property type="protein sequence ID" value="MCH97773.1"/>
    <property type="molecule type" value="Genomic_DNA"/>
</dbReference>
<organism evidence="1 2">
    <name type="scientific">Trifolium medium</name>
    <dbReference type="NCBI Taxonomy" id="97028"/>
    <lineage>
        <taxon>Eukaryota</taxon>
        <taxon>Viridiplantae</taxon>
        <taxon>Streptophyta</taxon>
        <taxon>Embryophyta</taxon>
        <taxon>Tracheophyta</taxon>
        <taxon>Spermatophyta</taxon>
        <taxon>Magnoliopsida</taxon>
        <taxon>eudicotyledons</taxon>
        <taxon>Gunneridae</taxon>
        <taxon>Pentapetalae</taxon>
        <taxon>rosids</taxon>
        <taxon>fabids</taxon>
        <taxon>Fabales</taxon>
        <taxon>Fabaceae</taxon>
        <taxon>Papilionoideae</taxon>
        <taxon>50 kb inversion clade</taxon>
        <taxon>NPAAA clade</taxon>
        <taxon>Hologalegina</taxon>
        <taxon>IRL clade</taxon>
        <taxon>Trifolieae</taxon>
        <taxon>Trifolium</taxon>
    </lineage>
</organism>
<name>A0A392NEK7_9FABA</name>
<dbReference type="Proteomes" id="UP000265520">
    <property type="component" value="Unassembled WGS sequence"/>
</dbReference>
<keyword evidence="2" id="KW-1185">Reference proteome</keyword>